<dbReference type="SMART" id="SM01073">
    <property type="entry name" value="CDC48_N"/>
    <property type="match status" value="1"/>
</dbReference>
<keyword evidence="9" id="KW-1185">Reference proteome</keyword>
<dbReference type="InterPro" id="IPR003959">
    <property type="entry name" value="ATPase_AAA_core"/>
</dbReference>
<evidence type="ECO:0000256" key="4">
    <source>
        <dbReference type="SAM" id="MobiDB-lite"/>
    </source>
</evidence>
<feature type="compositionally biased region" description="Low complexity" evidence="4">
    <location>
        <begin position="461"/>
        <end position="477"/>
    </location>
</feature>
<evidence type="ECO:0000259" key="5">
    <source>
        <dbReference type="SMART" id="SM00382"/>
    </source>
</evidence>
<dbReference type="Pfam" id="PF00004">
    <property type="entry name" value="AAA"/>
    <property type="match status" value="2"/>
</dbReference>
<sequence length="779" mass="79291">MPAPTITLVARLAASAADARRGVVRLHPEVLDALGLRSWDAVELTGSRVTTALVAAAAPGSSPGQARLDDVTLSNAGLTDGASVVVAPVQVAPARRVLLAGSRLARSAITPETVRLALLGKVLTAGDAVSLLPQDIEPPPGADVPAARRRLANAVGGAWTTELLTVAHAEPAGVVAVQPSTVVGWQDGPATGQPADAPAAGPAWPGGVPHTGPVGSAPLRTMPVPAAEPAAEPALSIDELVGNSDAARRLVEWLELTFGRPELLARLGGSARLGVLLAGPEGVGKTTLTRSAAAAVGAGTVELAAPAAAALEPGAASARIHDVIAAARAAALGGTPTVLLLTDVDALLPASAPTPLATLVLDALREVVGTPGLALVTTTAAPEAVDPRLRAPELVDRELGLALPDVRTRAELLRRLLAGVPLAEGVDLKAVAERAPGFVAADLIAVRREAAVQAALRHSADSAADPAADSPAGSAPPAEAPDRQPRIRQQDLLDAVAAVRPISMSSSDTLQTGGITLDQVGDMAEVKQALTEAVLWPLQYPDSFARLGVAAPRGVLIYGPPGCGKTFLLRALAGTGQLNVLSVKGAELLDKYVGESERAVRELFRKAADAAPALVFLDEVDALAPRRGQSSDSGVADRVVAALLTELDGARPLREVIVVGATNRPELIDPALLRPGRLERLVYVPPPDAAARTEILRAAGRNTPLADDVDLGALGAELEGYSAADCAAVLREAALAAMRESLDAAEVTAAHIAAACKAVPASLDPVQLAELQAYADRRA</sequence>
<evidence type="ECO:0000256" key="2">
    <source>
        <dbReference type="ARBA" id="ARBA00022840"/>
    </source>
</evidence>
<name>A0ABX1SLE3_9PSEU</name>
<gene>
    <name evidence="8" type="ORF">HF526_31670</name>
</gene>
<dbReference type="SMART" id="SM01072">
    <property type="entry name" value="CDC48_2"/>
    <property type="match status" value="1"/>
</dbReference>
<evidence type="ECO:0000313" key="9">
    <source>
        <dbReference type="Proteomes" id="UP000820669"/>
    </source>
</evidence>
<dbReference type="CDD" id="cd19511">
    <property type="entry name" value="RecA-like_CDC48_r2-like"/>
    <property type="match status" value="1"/>
</dbReference>
<dbReference type="InterPro" id="IPR050168">
    <property type="entry name" value="AAA_ATPase_domain"/>
</dbReference>
<protein>
    <submittedName>
        <fullName evidence="8">AAA family ATPase</fullName>
    </submittedName>
</protein>
<dbReference type="InterPro" id="IPR027417">
    <property type="entry name" value="P-loop_NTPase"/>
</dbReference>
<dbReference type="Gene3D" id="2.40.40.20">
    <property type="match status" value="1"/>
</dbReference>
<dbReference type="PRINTS" id="PR00830">
    <property type="entry name" value="ENDOLAPTASE"/>
</dbReference>
<dbReference type="Pfam" id="PF17862">
    <property type="entry name" value="AAA_lid_3"/>
    <property type="match status" value="2"/>
</dbReference>
<dbReference type="Pfam" id="PF02359">
    <property type="entry name" value="CDC48_N"/>
    <property type="match status" value="1"/>
</dbReference>
<evidence type="ECO:0000313" key="8">
    <source>
        <dbReference type="EMBL" id="NMI01820.1"/>
    </source>
</evidence>
<proteinExistence type="inferred from homology"/>
<dbReference type="SMART" id="SM00382">
    <property type="entry name" value="AAA"/>
    <property type="match status" value="2"/>
</dbReference>
<organism evidence="8 9">
    <name type="scientific">Pseudonocardia acidicola</name>
    <dbReference type="NCBI Taxonomy" id="2724939"/>
    <lineage>
        <taxon>Bacteria</taxon>
        <taxon>Bacillati</taxon>
        <taxon>Actinomycetota</taxon>
        <taxon>Actinomycetes</taxon>
        <taxon>Pseudonocardiales</taxon>
        <taxon>Pseudonocardiaceae</taxon>
        <taxon>Pseudonocardia</taxon>
    </lineage>
</organism>
<evidence type="ECO:0000256" key="1">
    <source>
        <dbReference type="ARBA" id="ARBA00022741"/>
    </source>
</evidence>
<dbReference type="InterPro" id="IPR041569">
    <property type="entry name" value="AAA_lid_3"/>
</dbReference>
<dbReference type="SUPFAM" id="SSF52540">
    <property type="entry name" value="P-loop containing nucleoside triphosphate hydrolases"/>
    <property type="match status" value="2"/>
</dbReference>
<reference evidence="8 9" key="1">
    <citation type="submission" date="2020-04" db="EMBL/GenBank/DDBJ databases">
        <authorList>
            <person name="Klaysubun C."/>
            <person name="Duangmal K."/>
            <person name="Lipun K."/>
        </authorList>
    </citation>
    <scope>NUCLEOTIDE SEQUENCE [LARGE SCALE GENOMIC DNA]</scope>
    <source>
        <strain evidence="8 9">K10HN5</strain>
    </source>
</reference>
<dbReference type="InterPro" id="IPR009010">
    <property type="entry name" value="Asp_de-COase-like_dom_sf"/>
</dbReference>
<evidence type="ECO:0000259" key="6">
    <source>
        <dbReference type="SMART" id="SM01072"/>
    </source>
</evidence>
<dbReference type="Gene3D" id="1.10.8.60">
    <property type="match status" value="2"/>
</dbReference>
<feature type="region of interest" description="Disordered" evidence="4">
    <location>
        <begin position="457"/>
        <end position="484"/>
    </location>
</feature>
<dbReference type="PANTHER" id="PTHR23077:SF171">
    <property type="entry name" value="NUCLEAR VALOSIN-CONTAINING PROTEIN-LIKE"/>
    <property type="match status" value="1"/>
</dbReference>
<dbReference type="PROSITE" id="PS00674">
    <property type="entry name" value="AAA"/>
    <property type="match status" value="1"/>
</dbReference>
<evidence type="ECO:0000259" key="7">
    <source>
        <dbReference type="SMART" id="SM01073"/>
    </source>
</evidence>
<feature type="domain" description="CDC48" evidence="6">
    <location>
        <begin position="108"/>
        <end position="192"/>
    </location>
</feature>
<keyword evidence="2 3" id="KW-0067">ATP-binding</keyword>
<dbReference type="InterPro" id="IPR003593">
    <property type="entry name" value="AAA+_ATPase"/>
</dbReference>
<keyword evidence="1 3" id="KW-0547">Nucleotide-binding</keyword>
<dbReference type="RefSeq" id="WP_169385336.1">
    <property type="nucleotide sequence ID" value="NZ_JAAXLA010000102.1"/>
</dbReference>
<dbReference type="SUPFAM" id="SSF50692">
    <property type="entry name" value="ADC-like"/>
    <property type="match status" value="1"/>
</dbReference>
<comment type="similarity">
    <text evidence="3">Belongs to the AAA ATPase family.</text>
</comment>
<feature type="domain" description="AAA+ ATPase" evidence="5">
    <location>
        <begin position="551"/>
        <end position="688"/>
    </location>
</feature>
<accession>A0ABX1SLE3</accession>
<dbReference type="PANTHER" id="PTHR23077">
    <property type="entry name" value="AAA-FAMILY ATPASE"/>
    <property type="match status" value="1"/>
</dbReference>
<feature type="domain" description="CDC48 N-terminal subdomain" evidence="7">
    <location>
        <begin position="7"/>
        <end position="91"/>
    </location>
</feature>
<dbReference type="Gene3D" id="3.40.50.300">
    <property type="entry name" value="P-loop containing nucleotide triphosphate hydrolases"/>
    <property type="match status" value="2"/>
</dbReference>
<dbReference type="InterPro" id="IPR003960">
    <property type="entry name" value="ATPase_AAA_CS"/>
</dbReference>
<dbReference type="Proteomes" id="UP000820669">
    <property type="component" value="Unassembled WGS sequence"/>
</dbReference>
<feature type="domain" description="AAA+ ATPase" evidence="5">
    <location>
        <begin position="271"/>
        <end position="405"/>
    </location>
</feature>
<evidence type="ECO:0000256" key="3">
    <source>
        <dbReference type="RuleBase" id="RU003651"/>
    </source>
</evidence>
<dbReference type="InterPro" id="IPR004201">
    <property type="entry name" value="Cdc48_dom2"/>
</dbReference>
<dbReference type="InterPro" id="IPR003338">
    <property type="entry name" value="CDC4_N-term_subdom"/>
</dbReference>
<comment type="caution">
    <text evidence="8">The sequence shown here is derived from an EMBL/GenBank/DDBJ whole genome shotgun (WGS) entry which is preliminary data.</text>
</comment>
<dbReference type="EMBL" id="JAAXLA010000102">
    <property type="protein sequence ID" value="NMI01820.1"/>
    <property type="molecule type" value="Genomic_DNA"/>
</dbReference>